<comment type="caution">
    <text evidence="2">The sequence shown here is derived from an EMBL/GenBank/DDBJ whole genome shotgun (WGS) entry which is preliminary data.</text>
</comment>
<protein>
    <submittedName>
        <fullName evidence="2">Uncharacterized protein</fullName>
    </submittedName>
</protein>
<evidence type="ECO:0000313" key="2">
    <source>
        <dbReference type="EMBL" id="MDA0181649.1"/>
    </source>
</evidence>
<feature type="transmembrane region" description="Helical" evidence="1">
    <location>
        <begin position="26"/>
        <end position="47"/>
    </location>
</feature>
<evidence type="ECO:0000256" key="1">
    <source>
        <dbReference type="SAM" id="Phobius"/>
    </source>
</evidence>
<sequence length="237" mass="26111">MSEIPALRDALRDTARRHTARRRRRLTLAVAVPVALAAVVFALAGSLPRTDETLPGEATVTPTATATATPGVTLDDAERELAKVYGVFRRPARASDRPPNRLREPAMSSIELEWERARRVATLGERATYVIPTVDRGRVGLCLFTRVDAERPGGGGCGPFDPSTAMSKPIWGKTFYRPNTVYDVLLPDGVQEVTVHFKGRTVTLPTGENGFMYEGRRVRKFTWRDAEGNQHEARAGI</sequence>
<gene>
    <name evidence="2" type="ORF">OJ997_15190</name>
</gene>
<keyword evidence="1" id="KW-1133">Transmembrane helix</keyword>
<reference evidence="2" key="1">
    <citation type="submission" date="2022-10" db="EMBL/GenBank/DDBJ databases">
        <title>The WGS of Solirubrobacter phytolaccae KCTC 29190.</title>
        <authorList>
            <person name="Jiang Z."/>
        </authorList>
    </citation>
    <scope>NUCLEOTIDE SEQUENCE</scope>
    <source>
        <strain evidence="2">KCTC 29190</strain>
    </source>
</reference>
<proteinExistence type="predicted"/>
<keyword evidence="1" id="KW-0472">Membrane</keyword>
<dbReference type="RefSeq" id="WP_270025998.1">
    <property type="nucleotide sequence ID" value="NZ_JAPDDP010000024.1"/>
</dbReference>
<dbReference type="EMBL" id="JAPDDP010000024">
    <property type="protein sequence ID" value="MDA0181649.1"/>
    <property type="molecule type" value="Genomic_DNA"/>
</dbReference>
<keyword evidence="1" id="KW-0812">Transmembrane</keyword>
<dbReference type="AlphaFoldDB" id="A0A9X3N8W7"/>
<accession>A0A9X3N8W7</accession>
<name>A0A9X3N8W7_9ACTN</name>
<keyword evidence="3" id="KW-1185">Reference proteome</keyword>
<dbReference type="Proteomes" id="UP001147653">
    <property type="component" value="Unassembled WGS sequence"/>
</dbReference>
<evidence type="ECO:0000313" key="3">
    <source>
        <dbReference type="Proteomes" id="UP001147653"/>
    </source>
</evidence>
<organism evidence="2 3">
    <name type="scientific">Solirubrobacter phytolaccae</name>
    <dbReference type="NCBI Taxonomy" id="1404360"/>
    <lineage>
        <taxon>Bacteria</taxon>
        <taxon>Bacillati</taxon>
        <taxon>Actinomycetota</taxon>
        <taxon>Thermoleophilia</taxon>
        <taxon>Solirubrobacterales</taxon>
        <taxon>Solirubrobacteraceae</taxon>
        <taxon>Solirubrobacter</taxon>
    </lineage>
</organism>